<proteinExistence type="predicted"/>
<keyword evidence="1" id="KW-0472">Membrane</keyword>
<dbReference type="AlphaFoldDB" id="A0A1F6XA54"/>
<dbReference type="EMBL" id="MFUW01000001">
    <property type="protein sequence ID" value="OGI91002.1"/>
    <property type="molecule type" value="Genomic_DNA"/>
</dbReference>
<evidence type="ECO:0000256" key="1">
    <source>
        <dbReference type="SAM" id="Phobius"/>
    </source>
</evidence>
<accession>A0A1F6XA54</accession>
<gene>
    <name evidence="2" type="ORF">A2911_01985</name>
</gene>
<feature type="transmembrane region" description="Helical" evidence="1">
    <location>
        <begin position="7"/>
        <end position="23"/>
    </location>
</feature>
<reference evidence="2 3" key="1">
    <citation type="journal article" date="2016" name="Nat. Commun.">
        <title>Thousands of microbial genomes shed light on interconnected biogeochemical processes in an aquifer system.</title>
        <authorList>
            <person name="Anantharaman K."/>
            <person name="Brown C.T."/>
            <person name="Hug L.A."/>
            <person name="Sharon I."/>
            <person name="Castelle C.J."/>
            <person name="Probst A.J."/>
            <person name="Thomas B.C."/>
            <person name="Singh A."/>
            <person name="Wilkins M.J."/>
            <person name="Karaoz U."/>
            <person name="Brodie E.L."/>
            <person name="Williams K.H."/>
            <person name="Hubbard S.S."/>
            <person name="Banfield J.F."/>
        </authorList>
    </citation>
    <scope>NUCLEOTIDE SEQUENCE [LARGE SCALE GENOMIC DNA]</scope>
</reference>
<dbReference type="Proteomes" id="UP000176814">
    <property type="component" value="Unassembled WGS sequence"/>
</dbReference>
<keyword evidence="1" id="KW-0812">Transmembrane</keyword>
<sequence>MLKHKRILLIVFAVVFIALLFFLKNKSEFKNQASQDAGLSYGNILVKDLITKDTDLDGVLDWEEGLWGTDPNNKDTDGNGEDDGIAIAKLKAVARENNQGTEQDEENLTQTDKFSRELFSTVATLNQTGEVDENTIDTLSTSLVEQIRNSPPRKIYLQSEMKVINDNSVVAYQNYSDALDSIYKKYPTQGNALEVLQEFVGDGENVNVDALLKLDPIIKQTKGFMDGMVKTSVPSKIAQPHLEVINALERMVENLSDIQLVENDAIIALGAMSKYEGNADLLQVAMGKLIDAMPQN</sequence>
<comment type="caution">
    <text evidence="2">The sequence shown here is derived from an EMBL/GenBank/DDBJ whole genome shotgun (WGS) entry which is preliminary data.</text>
</comment>
<name>A0A1F6XA54_9BACT</name>
<organism evidence="2 3">
    <name type="scientific">Candidatus Nomurabacteria bacterium RIFCSPLOWO2_01_FULL_40_15</name>
    <dbReference type="NCBI Taxonomy" id="1801772"/>
    <lineage>
        <taxon>Bacteria</taxon>
        <taxon>Candidatus Nomuraibacteriota</taxon>
    </lineage>
</organism>
<protein>
    <submittedName>
        <fullName evidence="2">Uncharacterized protein</fullName>
    </submittedName>
</protein>
<keyword evidence="1" id="KW-1133">Transmembrane helix</keyword>
<evidence type="ECO:0000313" key="3">
    <source>
        <dbReference type="Proteomes" id="UP000176814"/>
    </source>
</evidence>
<evidence type="ECO:0000313" key="2">
    <source>
        <dbReference type="EMBL" id="OGI91002.1"/>
    </source>
</evidence>